<dbReference type="SUPFAM" id="SSF103025">
    <property type="entry name" value="Folate-binding domain"/>
    <property type="match status" value="1"/>
</dbReference>
<dbReference type="Gene3D" id="3.30.1360.120">
    <property type="entry name" value="Probable tRNA modification gtpase trme, domain 1"/>
    <property type="match status" value="1"/>
</dbReference>
<accession>A0AAE3QBH3</accession>
<dbReference type="Proteomes" id="UP001161580">
    <property type="component" value="Unassembled WGS sequence"/>
</dbReference>
<evidence type="ECO:0000313" key="1">
    <source>
        <dbReference type="EMBL" id="MDI7920805.1"/>
    </source>
</evidence>
<dbReference type="RefSeq" id="WP_311794223.1">
    <property type="nucleotide sequence ID" value="NZ_JALDYZ010000001.1"/>
</dbReference>
<comment type="caution">
    <text evidence="1">The sequence shown here is derived from an EMBL/GenBank/DDBJ whole genome shotgun (WGS) entry which is preliminary data.</text>
</comment>
<dbReference type="InterPro" id="IPR007375">
    <property type="entry name" value="SoxG"/>
</dbReference>
<evidence type="ECO:0000313" key="2">
    <source>
        <dbReference type="Proteomes" id="UP001161580"/>
    </source>
</evidence>
<protein>
    <submittedName>
        <fullName evidence="1">Sarcosine oxidase subunit gamma</fullName>
    </submittedName>
</protein>
<dbReference type="AlphaFoldDB" id="A0AAE3QBH3"/>
<keyword evidence="2" id="KW-1185">Reference proteome</keyword>
<reference evidence="1" key="1">
    <citation type="submission" date="2022-03" db="EMBL/GenBank/DDBJ databases">
        <title>Fererhizobium litorale gen. nov., sp. nov., isolated from sandy sediments of the Sea of Japan seashore.</title>
        <authorList>
            <person name="Romanenko L."/>
            <person name="Kurilenko V."/>
            <person name="Otstavnykh N."/>
            <person name="Svetashev V."/>
            <person name="Tekutyeva L."/>
            <person name="Isaeva M."/>
            <person name="Mikhailov V."/>
        </authorList>
    </citation>
    <scope>NUCLEOTIDE SEQUENCE</scope>
    <source>
        <strain evidence="1">KMM 9576</strain>
    </source>
</reference>
<dbReference type="Pfam" id="PF04268">
    <property type="entry name" value="SoxG"/>
    <property type="match status" value="1"/>
</dbReference>
<dbReference type="EMBL" id="JALDYZ010000001">
    <property type="protein sequence ID" value="MDI7920805.1"/>
    <property type="molecule type" value="Genomic_DNA"/>
</dbReference>
<gene>
    <name evidence="1" type="ORF">MRS75_01760</name>
</gene>
<name>A0AAE3QBH3_9HYPH</name>
<dbReference type="InterPro" id="IPR027266">
    <property type="entry name" value="TrmE/GcvT-like"/>
</dbReference>
<organism evidence="1 2">
    <name type="scientific">Ferirhizobium litorale</name>
    <dbReference type="NCBI Taxonomy" id="2927786"/>
    <lineage>
        <taxon>Bacteria</taxon>
        <taxon>Pseudomonadati</taxon>
        <taxon>Pseudomonadota</taxon>
        <taxon>Alphaproteobacteria</taxon>
        <taxon>Hyphomicrobiales</taxon>
        <taxon>Rhizobiaceae</taxon>
        <taxon>Ferirhizobium</taxon>
    </lineage>
</organism>
<sequence length="181" mass="19451">MSLSLQNRHALEGHISGFSSFSNANHLSIVRGVAVISILVQPQRAEDARRALATIAESSARSCGPFEWLIVSETRSADSLLQEAISLDAASVDQSDGRVVMRIAGPDVRRILGKCVAVDLHPDSFAEGYSANLLIARIGANLARLAGDCFEIVVDRSNAVWLFEELVARGREFDLSAGFVG</sequence>
<proteinExistence type="predicted"/>